<keyword evidence="7" id="KW-1185">Reference proteome</keyword>
<feature type="coiled-coil region" evidence="4">
    <location>
        <begin position="177"/>
        <end position="211"/>
    </location>
</feature>
<evidence type="ECO:0000256" key="4">
    <source>
        <dbReference type="SAM" id="Coils"/>
    </source>
</evidence>
<keyword evidence="1 3" id="KW-0403">Intermediate filament</keyword>
<dbReference type="EMBL" id="JAFHDT010000004">
    <property type="protein sequence ID" value="KAI7811254.1"/>
    <property type="molecule type" value="Genomic_DNA"/>
</dbReference>
<dbReference type="PANTHER" id="PTHR23239:SF366">
    <property type="entry name" value="KERATIN, TYPE I CYTOSKELETAL 47 KDA"/>
    <property type="match status" value="1"/>
</dbReference>
<protein>
    <submittedName>
        <fullName evidence="6">Keratin</fullName>
    </submittedName>
</protein>
<dbReference type="Pfam" id="PF00038">
    <property type="entry name" value="Filament"/>
    <property type="match status" value="1"/>
</dbReference>
<reference evidence="6" key="1">
    <citation type="submission" date="2021-02" db="EMBL/GenBank/DDBJ databases">
        <title>Comparative genomics reveals that relaxation of natural selection precedes convergent phenotypic evolution of cavefish.</title>
        <authorList>
            <person name="Peng Z."/>
        </authorList>
    </citation>
    <scope>NUCLEOTIDE SEQUENCE</scope>
    <source>
        <tissue evidence="6">Muscle</tissue>
    </source>
</reference>
<dbReference type="PROSITE" id="PS00226">
    <property type="entry name" value="IF_ROD_1"/>
    <property type="match status" value="1"/>
</dbReference>
<gene>
    <name evidence="6" type="ORF">IRJ41_012124</name>
</gene>
<proteinExistence type="inferred from homology"/>
<keyword evidence="2 4" id="KW-0175">Coiled coil</keyword>
<sequence>MSRPAIKRVIFTTFYHITYSLTDTRFPQQKSFLLAVTTRLCSPVKVMSQIRSSSAGSFSNRSQVSRSFSSSGGGGYGFGGGINQAYGQSLMAGSVHSGAGIGVGSGFGLGSGVGFGIGSGFGMGAVSGRSVSSGLRMVGGSISAGGGGGSLSAGLKMGGGGAFVQNMAYIVNDKQQLQVLNDRLATYLEKVKRLEITNRELNEKLRSFTVNRVQTTHDLEPYQMQLRPLREKILTLIQENTELTLAIDNAKLAAEDFRLKYETEFGICQSVEGDIANLKALKKEYNATSDVLLHEVNTFEVELKNIKDAHQQEMIGLRGQIAGTVTVDVQNVESADLSRVLAEIRAEYETVIKKNRREAEHWYTKQVEKKSAEFAIVTETAVTGGTEITENRKQSMTLHTQLDAAFVEKSNLEQRLLEVQSQYQSQLYRLSQLAGSLEGELMSVRESALQQSRDYQLLLSTKVQLEREINTYKALLEGAGEVTVLAARPKTLEVKETVTVVDSSVDISTTVLTESVTAGSVDVTVLP</sequence>
<dbReference type="PRINTS" id="PR01248">
    <property type="entry name" value="TYPE1KERATIN"/>
</dbReference>
<dbReference type="Gene3D" id="1.20.5.170">
    <property type="match status" value="1"/>
</dbReference>
<evidence type="ECO:0000313" key="6">
    <source>
        <dbReference type="EMBL" id="KAI7811254.1"/>
    </source>
</evidence>
<dbReference type="GO" id="GO:0005882">
    <property type="term" value="C:intermediate filament"/>
    <property type="evidence" value="ECO:0007669"/>
    <property type="project" value="UniProtKB-KW"/>
</dbReference>
<dbReference type="InterPro" id="IPR039008">
    <property type="entry name" value="IF_rod_dom"/>
</dbReference>
<dbReference type="AlphaFoldDB" id="A0A9W7WZX2"/>
<dbReference type="OrthoDB" id="9946452at2759"/>
<dbReference type="Gene3D" id="1.20.5.1160">
    <property type="entry name" value="Vasodilator-stimulated phosphoprotein"/>
    <property type="match status" value="1"/>
</dbReference>
<evidence type="ECO:0000256" key="3">
    <source>
        <dbReference type="RuleBase" id="RU000685"/>
    </source>
</evidence>
<dbReference type="PROSITE" id="PS51842">
    <property type="entry name" value="IF_ROD_2"/>
    <property type="match status" value="1"/>
</dbReference>
<name>A0A9W7WZX2_TRIRA</name>
<feature type="domain" description="IF rod" evidence="5">
    <location>
        <begin position="173"/>
        <end position="483"/>
    </location>
</feature>
<dbReference type="GO" id="GO:0005198">
    <property type="term" value="F:structural molecule activity"/>
    <property type="evidence" value="ECO:0007669"/>
    <property type="project" value="InterPro"/>
</dbReference>
<dbReference type="SMART" id="SM01391">
    <property type="entry name" value="Filament"/>
    <property type="match status" value="1"/>
</dbReference>
<dbReference type="InterPro" id="IPR002957">
    <property type="entry name" value="Keratin_I"/>
</dbReference>
<evidence type="ECO:0000256" key="2">
    <source>
        <dbReference type="ARBA" id="ARBA00023054"/>
    </source>
</evidence>
<dbReference type="SUPFAM" id="SSF64593">
    <property type="entry name" value="Intermediate filament protein, coiled coil region"/>
    <property type="match status" value="2"/>
</dbReference>
<evidence type="ECO:0000313" key="7">
    <source>
        <dbReference type="Proteomes" id="UP001059041"/>
    </source>
</evidence>
<organism evidence="6 7">
    <name type="scientific">Triplophysa rosa</name>
    <name type="common">Cave loach</name>
    <dbReference type="NCBI Taxonomy" id="992332"/>
    <lineage>
        <taxon>Eukaryota</taxon>
        <taxon>Metazoa</taxon>
        <taxon>Chordata</taxon>
        <taxon>Craniata</taxon>
        <taxon>Vertebrata</taxon>
        <taxon>Euteleostomi</taxon>
        <taxon>Actinopterygii</taxon>
        <taxon>Neopterygii</taxon>
        <taxon>Teleostei</taxon>
        <taxon>Ostariophysi</taxon>
        <taxon>Cypriniformes</taxon>
        <taxon>Nemacheilidae</taxon>
        <taxon>Triplophysa</taxon>
    </lineage>
</organism>
<evidence type="ECO:0000259" key="5">
    <source>
        <dbReference type="PROSITE" id="PS51842"/>
    </source>
</evidence>
<accession>A0A9W7WZX2</accession>
<comment type="caution">
    <text evidence="6">The sequence shown here is derived from an EMBL/GenBank/DDBJ whole genome shotgun (WGS) entry which is preliminary data.</text>
</comment>
<comment type="similarity">
    <text evidence="3">Belongs to the intermediate filament family.</text>
</comment>
<evidence type="ECO:0000256" key="1">
    <source>
        <dbReference type="ARBA" id="ARBA00022754"/>
    </source>
</evidence>
<dbReference type="Proteomes" id="UP001059041">
    <property type="component" value="Linkage Group LG4"/>
</dbReference>
<dbReference type="InterPro" id="IPR018039">
    <property type="entry name" value="IF_conserved"/>
</dbReference>
<dbReference type="Gene3D" id="1.20.5.500">
    <property type="entry name" value="Single helix bin"/>
    <property type="match status" value="1"/>
</dbReference>
<dbReference type="PANTHER" id="PTHR23239">
    <property type="entry name" value="INTERMEDIATE FILAMENT"/>
    <property type="match status" value="1"/>
</dbReference>